<organism evidence="2 3">
    <name type="scientific">Hymenobacter daecheongensis DSM 21074</name>
    <dbReference type="NCBI Taxonomy" id="1121955"/>
    <lineage>
        <taxon>Bacteria</taxon>
        <taxon>Pseudomonadati</taxon>
        <taxon>Bacteroidota</taxon>
        <taxon>Cytophagia</taxon>
        <taxon>Cytophagales</taxon>
        <taxon>Hymenobacteraceae</taxon>
        <taxon>Hymenobacter</taxon>
    </lineage>
</organism>
<dbReference type="InterPro" id="IPR001460">
    <property type="entry name" value="PCN-bd_Tpept"/>
</dbReference>
<keyword evidence="3" id="KW-1185">Reference proteome</keyword>
<evidence type="ECO:0000313" key="3">
    <source>
        <dbReference type="Proteomes" id="UP000184418"/>
    </source>
</evidence>
<name>A0A1M6C0U1_9BACT</name>
<dbReference type="GO" id="GO:0008658">
    <property type="term" value="F:penicillin binding"/>
    <property type="evidence" value="ECO:0007669"/>
    <property type="project" value="InterPro"/>
</dbReference>
<sequence>MQVGAMAQAVTERNFQKYFDEYGVRGSFLLYDQAANRFTSYNMARCNEGFLPGATFEIPTVLIALETGTLKDTTQLIHYDGTPPADRAWNKDRPIGWAIRNTCDPCFQQVSRDIGVLRYQQQLMGLKYGMMVVLPETLDSFWQSGVSRVSQFEQVAFLRRLYARQLPMARRSQELTRKMFLLKSTAGWSLYGKTAKTQRGKMHNGWFVGWLERAGNVYFFALNVEPKDGKEATDQFLRSRREITERLLQELSLLP</sequence>
<evidence type="ECO:0000259" key="1">
    <source>
        <dbReference type="Pfam" id="PF00905"/>
    </source>
</evidence>
<dbReference type="Gene3D" id="3.40.710.10">
    <property type="entry name" value="DD-peptidase/beta-lactamase superfamily"/>
    <property type="match status" value="1"/>
</dbReference>
<protein>
    <submittedName>
        <fullName evidence="2">Beta-lactamase class D</fullName>
    </submittedName>
</protein>
<evidence type="ECO:0000313" key="2">
    <source>
        <dbReference type="EMBL" id="SHI54607.1"/>
    </source>
</evidence>
<dbReference type="Pfam" id="PF00905">
    <property type="entry name" value="Transpeptidase"/>
    <property type="match status" value="1"/>
</dbReference>
<proteinExistence type="predicted"/>
<dbReference type="SUPFAM" id="SSF56601">
    <property type="entry name" value="beta-lactamase/transpeptidase-like"/>
    <property type="match status" value="1"/>
</dbReference>
<dbReference type="STRING" id="1121955.SAMN02745146_0989"/>
<feature type="domain" description="Penicillin-binding protein transpeptidase" evidence="1">
    <location>
        <begin position="37"/>
        <end position="233"/>
    </location>
</feature>
<dbReference type="AlphaFoldDB" id="A0A1M6C0U1"/>
<dbReference type="InterPro" id="IPR012338">
    <property type="entry name" value="Beta-lactam/transpept-like"/>
</dbReference>
<dbReference type="EMBL" id="FQYN01000002">
    <property type="protein sequence ID" value="SHI54607.1"/>
    <property type="molecule type" value="Genomic_DNA"/>
</dbReference>
<gene>
    <name evidence="2" type="ORF">SAMN02745146_0989</name>
</gene>
<accession>A0A1M6C0U1</accession>
<dbReference type="Proteomes" id="UP000184418">
    <property type="component" value="Unassembled WGS sequence"/>
</dbReference>
<reference evidence="2 3" key="1">
    <citation type="submission" date="2016-11" db="EMBL/GenBank/DDBJ databases">
        <authorList>
            <person name="Jaros S."/>
            <person name="Januszkiewicz K."/>
            <person name="Wedrychowicz H."/>
        </authorList>
    </citation>
    <scope>NUCLEOTIDE SEQUENCE [LARGE SCALE GENOMIC DNA]</scope>
    <source>
        <strain evidence="2 3">DSM 21074</strain>
    </source>
</reference>